<keyword evidence="1" id="KW-0808">Transferase</keyword>
<evidence type="ECO:0000313" key="1">
    <source>
        <dbReference type="EMBL" id="MFD2215911.1"/>
    </source>
</evidence>
<sequence>MKQTIYEEYGIKVREISKLGNYDSFSLHNNQFIIVPVSHIEEEELYELYQLSQYMLEKGEPHLATMVLTKQNHLFFEQDSVRYAVLKCSSYTQSRFNLLGRDLARFHSKARAYPYQVSKTQRIGQWKILWEKRLDQLEMFWRGKVQSQPLSAFEKLFVESFPYYVGLSENAIQYLVDTELDEEPQPIDSGTICHQRFHEYTWNPSMCIKSPTDWVFDHSSRDLAEYMRQYFLGKPEELRSEGFKFLEEYDRTTPLSPFSWRLIYSRLLFPIHYFECVEEYYLSPEDQQPRFEDRMKEILKRSGQYEEFLKAYSSMLTIRTRRISVPAIDWLAIR</sequence>
<dbReference type="NCBIfam" id="TIGR02905">
    <property type="entry name" value="spore_yutH"/>
    <property type="match status" value="1"/>
</dbReference>
<name>A0ABW5C216_9BACI</name>
<dbReference type="Proteomes" id="UP001597318">
    <property type="component" value="Unassembled WGS sequence"/>
</dbReference>
<proteinExistence type="predicted"/>
<comment type="caution">
    <text evidence="1">The sequence shown here is derived from an EMBL/GenBank/DDBJ whole genome shotgun (WGS) entry which is preliminary data.</text>
</comment>
<protein>
    <submittedName>
        <fullName evidence="1">Spore coat putative kinase YutH</fullName>
    </submittedName>
</protein>
<gene>
    <name evidence="1" type="primary">yutH</name>
    <name evidence="1" type="ORF">ACFSKK_19685</name>
</gene>
<dbReference type="PANTHER" id="PTHR39179">
    <property type="entry name" value="SPORE COAT PROTEIN I"/>
    <property type="match status" value="1"/>
</dbReference>
<dbReference type="GO" id="GO:0016301">
    <property type="term" value="F:kinase activity"/>
    <property type="evidence" value="ECO:0007669"/>
    <property type="project" value="UniProtKB-KW"/>
</dbReference>
<dbReference type="Gene3D" id="3.30.200.20">
    <property type="entry name" value="Phosphorylase Kinase, domain 1"/>
    <property type="match status" value="1"/>
</dbReference>
<dbReference type="InterPro" id="IPR014254">
    <property type="entry name" value="Spore_coat_YutH"/>
</dbReference>
<dbReference type="RefSeq" id="WP_379052955.1">
    <property type="nucleotide sequence ID" value="NZ_JBHUIK010000005.1"/>
</dbReference>
<dbReference type="Gene3D" id="3.90.1200.10">
    <property type="match status" value="1"/>
</dbReference>
<keyword evidence="2" id="KW-1185">Reference proteome</keyword>
<accession>A0ABW5C216</accession>
<dbReference type="InterPro" id="IPR047175">
    <property type="entry name" value="CotS-like"/>
</dbReference>
<keyword evidence="1" id="KW-0418">Kinase</keyword>
<evidence type="ECO:0000313" key="2">
    <source>
        <dbReference type="Proteomes" id="UP001597318"/>
    </source>
</evidence>
<dbReference type="InterPro" id="IPR011009">
    <property type="entry name" value="Kinase-like_dom_sf"/>
</dbReference>
<dbReference type="SUPFAM" id="SSF56112">
    <property type="entry name" value="Protein kinase-like (PK-like)"/>
    <property type="match status" value="1"/>
</dbReference>
<dbReference type="EMBL" id="JBHUIK010000005">
    <property type="protein sequence ID" value="MFD2215911.1"/>
    <property type="molecule type" value="Genomic_DNA"/>
</dbReference>
<dbReference type="PANTHER" id="PTHR39179:SF2">
    <property type="entry name" value="ENDOSPORE COAT-ASSOCIATED PROTEIN YUTH"/>
    <property type="match status" value="1"/>
</dbReference>
<reference evidence="2" key="1">
    <citation type="journal article" date="2019" name="Int. J. Syst. Evol. Microbiol.">
        <title>The Global Catalogue of Microorganisms (GCM) 10K type strain sequencing project: providing services to taxonomists for standard genome sequencing and annotation.</title>
        <authorList>
            <consortium name="The Broad Institute Genomics Platform"/>
            <consortium name="The Broad Institute Genome Sequencing Center for Infectious Disease"/>
            <person name="Wu L."/>
            <person name="Ma J."/>
        </authorList>
    </citation>
    <scope>NUCLEOTIDE SEQUENCE [LARGE SCALE GENOMIC DNA]</scope>
    <source>
        <strain evidence="2">CGMCC 1.15474</strain>
    </source>
</reference>
<organism evidence="1 2">
    <name type="scientific">Metabacillus endolithicus</name>
    <dbReference type="NCBI Taxonomy" id="1535204"/>
    <lineage>
        <taxon>Bacteria</taxon>
        <taxon>Bacillati</taxon>
        <taxon>Bacillota</taxon>
        <taxon>Bacilli</taxon>
        <taxon>Bacillales</taxon>
        <taxon>Bacillaceae</taxon>
        <taxon>Metabacillus</taxon>
    </lineage>
</organism>